<keyword evidence="8 9" id="KW-0472">Membrane</keyword>
<evidence type="ECO:0000256" key="5">
    <source>
        <dbReference type="ARBA" id="ARBA00022692"/>
    </source>
</evidence>
<name>A0A368EJU1_9PROT</name>
<proteinExistence type="inferred from homology"/>
<organism evidence="10 11">
    <name type="scientific">PS1 clade bacterium</name>
    <dbReference type="NCBI Taxonomy" id="2175152"/>
    <lineage>
        <taxon>Bacteria</taxon>
        <taxon>Pseudomonadati</taxon>
        <taxon>Pseudomonadota</taxon>
        <taxon>Alphaproteobacteria</taxon>
        <taxon>PS1 clade</taxon>
    </lineage>
</organism>
<keyword evidence="4" id="KW-1003">Cell membrane</keyword>
<feature type="transmembrane region" description="Helical" evidence="9">
    <location>
        <begin position="193"/>
        <end position="222"/>
    </location>
</feature>
<evidence type="ECO:0000256" key="8">
    <source>
        <dbReference type="ARBA" id="ARBA00023136"/>
    </source>
</evidence>
<gene>
    <name evidence="10" type="ORF">DBW64_04750</name>
</gene>
<protein>
    <submittedName>
        <fullName evidence="10">TrkH family potassium uptake protein</fullName>
    </submittedName>
</protein>
<keyword evidence="3" id="KW-0813">Transport</keyword>
<feature type="transmembrane region" description="Helical" evidence="9">
    <location>
        <begin position="277"/>
        <end position="294"/>
    </location>
</feature>
<feature type="transmembrane region" description="Helical" evidence="9">
    <location>
        <begin position="70"/>
        <end position="91"/>
    </location>
</feature>
<comment type="caution">
    <text evidence="10">The sequence shown here is derived from an EMBL/GenBank/DDBJ whole genome shotgun (WGS) entry which is preliminary data.</text>
</comment>
<dbReference type="GO" id="GO:0005886">
    <property type="term" value="C:plasma membrane"/>
    <property type="evidence" value="ECO:0007669"/>
    <property type="project" value="UniProtKB-SubCell"/>
</dbReference>
<feature type="transmembrane region" description="Helical" evidence="9">
    <location>
        <begin position="36"/>
        <end position="58"/>
    </location>
</feature>
<evidence type="ECO:0000256" key="9">
    <source>
        <dbReference type="SAM" id="Phobius"/>
    </source>
</evidence>
<keyword evidence="7" id="KW-0406">Ion transport</keyword>
<dbReference type="Proteomes" id="UP000252289">
    <property type="component" value="Unassembled WGS sequence"/>
</dbReference>
<sequence length="483" mass="53075">MSWGTIIFCLGWGGVLLSTTMLIPLGWAIFQADYISVGRFLISLMISSFISVAFVLVGKSKEVRPVQKNELFLTAVFLYLFLPLLAALPFFSLSTDVEQSIGFFGAYFEAVSGLTTTGATIFKDPEIVNQSLLIWRSTLGWLGGVLILSLGVALMAPNGLFGINLKPLNIRQNANESLPHRLRRSFRYVVKPYLFLTGIGIILLGLTGANLADTISLTFNAVSTTGFSLSLAPLDSYLSSQALSVLSFLMFAGSLSYPLLIAAQSVNAETFKEDKEIQDFVVSIIFLSLVMALFFPNHSFLVSITMAINMISTTAFVISDPVIITNYLPAAFFFLPVLIGGMTLSTAGGLKVLRFYLLIKRVTYEVVNLPYPNSVESMHYGGKFVSKETMASVWGLFLMYFIGFVISFLIMSFLTNDFETAWLLALALLNNAGGVIYMTGQFDLLVNMPPISHILMSIIMILGRLEFLVVLVILLPKLLIRGN</sequence>
<dbReference type="PANTHER" id="PTHR32024:SF2">
    <property type="entry name" value="TRK SYSTEM POTASSIUM UPTAKE PROTEIN TRKG-RELATED"/>
    <property type="match status" value="1"/>
</dbReference>
<reference evidence="10 11" key="1">
    <citation type="journal article" date="2018" name="Microbiome">
        <title>Fine metagenomic profile of the Mediterranean stratified and mixed water columns revealed by assembly and recruitment.</title>
        <authorList>
            <person name="Haro-Moreno J.M."/>
            <person name="Lopez-Perez M."/>
            <person name="De La Torre J.R."/>
            <person name="Picazo A."/>
            <person name="Camacho A."/>
            <person name="Rodriguez-Valera F."/>
        </authorList>
    </citation>
    <scope>NUCLEOTIDE SEQUENCE [LARGE SCALE GENOMIC DNA]</scope>
    <source>
        <strain evidence="10">MED-G50</strain>
    </source>
</reference>
<dbReference type="Pfam" id="PF02386">
    <property type="entry name" value="TrkH"/>
    <property type="match status" value="2"/>
</dbReference>
<evidence type="ECO:0000256" key="3">
    <source>
        <dbReference type="ARBA" id="ARBA00022448"/>
    </source>
</evidence>
<evidence type="ECO:0000313" key="10">
    <source>
        <dbReference type="EMBL" id="RCL83935.1"/>
    </source>
</evidence>
<evidence type="ECO:0000256" key="4">
    <source>
        <dbReference type="ARBA" id="ARBA00022475"/>
    </source>
</evidence>
<keyword evidence="5 9" id="KW-0812">Transmembrane</keyword>
<feature type="transmembrane region" description="Helical" evidence="9">
    <location>
        <begin position="139"/>
        <end position="161"/>
    </location>
</feature>
<dbReference type="InterPro" id="IPR003445">
    <property type="entry name" value="Cat_transpt"/>
</dbReference>
<feature type="transmembrane region" description="Helical" evidence="9">
    <location>
        <begin position="242"/>
        <end position="265"/>
    </location>
</feature>
<dbReference type="AlphaFoldDB" id="A0A368EJU1"/>
<dbReference type="GO" id="GO:0008324">
    <property type="term" value="F:monoatomic cation transmembrane transporter activity"/>
    <property type="evidence" value="ECO:0007669"/>
    <property type="project" value="InterPro"/>
</dbReference>
<dbReference type="PANTHER" id="PTHR32024">
    <property type="entry name" value="TRK SYSTEM POTASSIUM UPTAKE PROTEIN TRKG-RELATED"/>
    <property type="match status" value="1"/>
</dbReference>
<feature type="transmembrane region" description="Helical" evidence="9">
    <location>
        <begin position="393"/>
        <end position="414"/>
    </location>
</feature>
<evidence type="ECO:0000256" key="7">
    <source>
        <dbReference type="ARBA" id="ARBA00023065"/>
    </source>
</evidence>
<feature type="transmembrane region" description="Helical" evidence="9">
    <location>
        <begin position="451"/>
        <end position="475"/>
    </location>
</feature>
<feature type="transmembrane region" description="Helical" evidence="9">
    <location>
        <begin position="330"/>
        <end position="350"/>
    </location>
</feature>
<evidence type="ECO:0000256" key="2">
    <source>
        <dbReference type="ARBA" id="ARBA00009137"/>
    </source>
</evidence>
<dbReference type="GO" id="GO:0030001">
    <property type="term" value="P:metal ion transport"/>
    <property type="evidence" value="ECO:0007669"/>
    <property type="project" value="UniProtKB-ARBA"/>
</dbReference>
<feature type="transmembrane region" description="Helical" evidence="9">
    <location>
        <begin position="421"/>
        <end position="439"/>
    </location>
</feature>
<accession>A0A368EJU1</accession>
<keyword evidence="6 9" id="KW-1133">Transmembrane helix</keyword>
<dbReference type="EMBL" id="QOQK01000023">
    <property type="protein sequence ID" value="RCL83935.1"/>
    <property type="molecule type" value="Genomic_DNA"/>
</dbReference>
<evidence type="ECO:0000313" key="11">
    <source>
        <dbReference type="Proteomes" id="UP000252289"/>
    </source>
</evidence>
<comment type="similarity">
    <text evidence="2">Belongs to the TrkH potassium transport family.</text>
</comment>
<evidence type="ECO:0000256" key="1">
    <source>
        <dbReference type="ARBA" id="ARBA00004651"/>
    </source>
</evidence>
<feature type="transmembrane region" description="Helical" evidence="9">
    <location>
        <begin position="7"/>
        <end position="30"/>
    </location>
</feature>
<comment type="subcellular location">
    <subcellularLocation>
        <location evidence="1">Cell membrane</location>
        <topology evidence="1">Multi-pass membrane protein</topology>
    </subcellularLocation>
</comment>
<evidence type="ECO:0000256" key="6">
    <source>
        <dbReference type="ARBA" id="ARBA00022989"/>
    </source>
</evidence>